<proteinExistence type="predicted"/>
<accession>A0A9X6WI19</accession>
<organism evidence="2 3">
    <name type="scientific">Bacillus thuringiensis</name>
    <dbReference type="NCBI Taxonomy" id="1428"/>
    <lineage>
        <taxon>Bacteria</taxon>
        <taxon>Bacillati</taxon>
        <taxon>Bacillota</taxon>
        <taxon>Bacilli</taxon>
        <taxon>Bacillales</taxon>
        <taxon>Bacillaceae</taxon>
        <taxon>Bacillus</taxon>
        <taxon>Bacillus cereus group</taxon>
    </lineage>
</organism>
<feature type="region of interest" description="Disordered" evidence="1">
    <location>
        <begin position="24"/>
        <end position="60"/>
    </location>
</feature>
<dbReference type="Proteomes" id="UP000224003">
    <property type="component" value="Unassembled WGS sequence"/>
</dbReference>
<dbReference type="PROSITE" id="PS51257">
    <property type="entry name" value="PROKAR_LIPOPROTEIN"/>
    <property type="match status" value="1"/>
</dbReference>
<dbReference type="RefSeq" id="WP_098517390.1">
    <property type="nucleotide sequence ID" value="NZ_NUVX01000066.1"/>
</dbReference>
<evidence type="ECO:0000313" key="2">
    <source>
        <dbReference type="EMBL" id="PFJ32140.1"/>
    </source>
</evidence>
<evidence type="ECO:0000313" key="3">
    <source>
        <dbReference type="Proteomes" id="UP000224003"/>
    </source>
</evidence>
<gene>
    <name evidence="2" type="ORF">COJ15_29380</name>
</gene>
<evidence type="ECO:0000256" key="1">
    <source>
        <dbReference type="SAM" id="MobiDB-lite"/>
    </source>
</evidence>
<comment type="caution">
    <text evidence="2">The sequence shown here is derived from an EMBL/GenBank/DDBJ whole genome shotgun (WGS) entry which is preliminary data.</text>
</comment>
<reference evidence="2 3" key="1">
    <citation type="submission" date="2017-09" db="EMBL/GenBank/DDBJ databases">
        <title>Large-scale bioinformatics analysis of Bacillus genomes uncovers conserved roles of natural products in bacterial physiology.</title>
        <authorList>
            <consortium name="Agbiome Team Llc"/>
            <person name="Bleich R.M."/>
            <person name="Grubbs K.J."/>
            <person name="Santa Maria K.C."/>
            <person name="Allen S.E."/>
            <person name="Farag S."/>
            <person name="Shank E.A."/>
            <person name="Bowers A."/>
        </authorList>
    </citation>
    <scope>NUCLEOTIDE SEQUENCE [LARGE SCALE GENOMIC DNA]</scope>
    <source>
        <strain evidence="2 3">AFS085496</strain>
    </source>
</reference>
<dbReference type="AlphaFoldDB" id="A0A9X6WI19"/>
<evidence type="ECO:0008006" key="4">
    <source>
        <dbReference type="Google" id="ProtNLM"/>
    </source>
</evidence>
<dbReference type="EMBL" id="NUVX01000066">
    <property type="protein sequence ID" value="PFJ32140.1"/>
    <property type="molecule type" value="Genomic_DNA"/>
</dbReference>
<sequence>MLPKKLICLALPIMLLGVGCDMSKDHPKDSTAKETTIKEDSKKETPAKETSEEVSPERTTQISEAIDYRIAINDLNKEFEKAMNDLAMIINKDSTLSTSKDSYKNDLLYLRSVTLKYDDLKPSKDPGYNQEETHKLLLDSMKDMRDAISIQYASIDNIASEEFMRGLNLTNEASNKFIEAMKTLK</sequence>
<protein>
    <recommendedName>
        <fullName evidence="4">Lipoprotein</fullName>
    </recommendedName>
</protein>
<name>A0A9X6WI19_BACTU</name>
<feature type="compositionally biased region" description="Basic and acidic residues" evidence="1">
    <location>
        <begin position="24"/>
        <end position="51"/>
    </location>
</feature>